<feature type="region of interest" description="Disordered" evidence="5">
    <location>
        <begin position="1"/>
        <end position="38"/>
    </location>
</feature>
<dbReference type="Gene3D" id="1.10.1740.10">
    <property type="match status" value="1"/>
</dbReference>
<proteinExistence type="inferred from homology"/>
<keyword evidence="2" id="KW-0805">Transcription regulation</keyword>
<dbReference type="Gene3D" id="1.10.10.10">
    <property type="entry name" value="Winged helix-like DNA-binding domain superfamily/Winged helix DNA-binding domain"/>
    <property type="match status" value="1"/>
</dbReference>
<dbReference type="EMBL" id="WMKA01000003">
    <property type="protein sequence ID" value="MTG87763.1"/>
    <property type="molecule type" value="Genomic_DNA"/>
</dbReference>
<comment type="caution">
    <text evidence="9">The sequence shown here is derived from an EMBL/GenBank/DDBJ whole genome shotgun (WGS) entry which is preliminary data.</text>
</comment>
<evidence type="ECO:0000256" key="3">
    <source>
        <dbReference type="ARBA" id="ARBA00023082"/>
    </source>
</evidence>
<dbReference type="PANTHER" id="PTHR47756">
    <property type="entry name" value="BLL6612 PROTEIN-RELATED"/>
    <property type="match status" value="1"/>
</dbReference>
<name>A0A6N7ZEA2_9MICO</name>
<evidence type="ECO:0000256" key="5">
    <source>
        <dbReference type="SAM" id="MobiDB-lite"/>
    </source>
</evidence>
<dbReference type="Pfam" id="PF08281">
    <property type="entry name" value="Sigma70_r4_2"/>
    <property type="match status" value="1"/>
</dbReference>
<feature type="domain" description="DUF6596" evidence="8">
    <location>
        <begin position="228"/>
        <end position="328"/>
    </location>
</feature>
<reference evidence="9 10" key="1">
    <citation type="submission" date="2019-11" db="EMBL/GenBank/DDBJ databases">
        <title>Cellulosimicrobium composti sp. nov. isolated from a compost.</title>
        <authorList>
            <person name="Yang Y."/>
        </authorList>
    </citation>
    <scope>NUCLEOTIDE SEQUENCE [LARGE SCALE GENOMIC DNA]</scope>
    <source>
        <strain evidence="9 10">BIT-GX5</strain>
    </source>
</reference>
<evidence type="ECO:0000259" key="7">
    <source>
        <dbReference type="Pfam" id="PF08281"/>
    </source>
</evidence>
<dbReference type="GO" id="GO:0003677">
    <property type="term" value="F:DNA binding"/>
    <property type="evidence" value="ECO:0007669"/>
    <property type="project" value="InterPro"/>
</dbReference>
<evidence type="ECO:0000259" key="8">
    <source>
        <dbReference type="Pfam" id="PF20239"/>
    </source>
</evidence>
<feature type="domain" description="RNA polymerase sigma-70 region 2" evidence="6">
    <location>
        <begin position="50"/>
        <end position="109"/>
    </location>
</feature>
<dbReference type="InterPro" id="IPR046531">
    <property type="entry name" value="DUF6596"/>
</dbReference>
<protein>
    <submittedName>
        <fullName evidence="9">Sigma-70 family RNA polymerase sigma factor</fullName>
    </submittedName>
</protein>
<dbReference type="InterPro" id="IPR013249">
    <property type="entry name" value="RNA_pol_sigma70_r4_t2"/>
</dbReference>
<evidence type="ECO:0000256" key="2">
    <source>
        <dbReference type="ARBA" id="ARBA00023015"/>
    </source>
</evidence>
<dbReference type="InterPro" id="IPR013324">
    <property type="entry name" value="RNA_pol_sigma_r3/r4-like"/>
</dbReference>
<dbReference type="Pfam" id="PF04542">
    <property type="entry name" value="Sigma70_r2"/>
    <property type="match status" value="1"/>
</dbReference>
<dbReference type="NCBIfam" id="TIGR02937">
    <property type="entry name" value="sigma70-ECF"/>
    <property type="match status" value="1"/>
</dbReference>
<dbReference type="Proteomes" id="UP000440668">
    <property type="component" value="Unassembled WGS sequence"/>
</dbReference>
<feature type="domain" description="RNA polymerase sigma factor 70 region 4 type 2" evidence="7">
    <location>
        <begin position="160"/>
        <end position="210"/>
    </location>
</feature>
<dbReference type="Pfam" id="PF20239">
    <property type="entry name" value="DUF6596"/>
    <property type="match status" value="1"/>
</dbReference>
<dbReference type="SUPFAM" id="SSF88659">
    <property type="entry name" value="Sigma3 and sigma4 domains of RNA polymerase sigma factors"/>
    <property type="match status" value="1"/>
</dbReference>
<gene>
    <name evidence="9" type="ORF">GJV82_02165</name>
</gene>
<keyword evidence="3" id="KW-0731">Sigma factor</keyword>
<evidence type="ECO:0000313" key="9">
    <source>
        <dbReference type="EMBL" id="MTG87763.1"/>
    </source>
</evidence>
<dbReference type="GO" id="GO:0006352">
    <property type="term" value="P:DNA-templated transcription initiation"/>
    <property type="evidence" value="ECO:0007669"/>
    <property type="project" value="InterPro"/>
</dbReference>
<keyword evidence="4" id="KW-0804">Transcription</keyword>
<organism evidence="9 10">
    <name type="scientific">Cellulosimicrobium composti</name>
    <dbReference type="NCBI Taxonomy" id="2672572"/>
    <lineage>
        <taxon>Bacteria</taxon>
        <taxon>Bacillati</taxon>
        <taxon>Actinomycetota</taxon>
        <taxon>Actinomycetes</taxon>
        <taxon>Micrococcales</taxon>
        <taxon>Promicromonosporaceae</taxon>
        <taxon>Cellulosimicrobium</taxon>
    </lineage>
</organism>
<dbReference type="PANTHER" id="PTHR47756:SF2">
    <property type="entry name" value="BLL6612 PROTEIN"/>
    <property type="match status" value="1"/>
</dbReference>
<evidence type="ECO:0000256" key="4">
    <source>
        <dbReference type="ARBA" id="ARBA00023163"/>
    </source>
</evidence>
<dbReference type="SUPFAM" id="SSF88946">
    <property type="entry name" value="Sigma2 domain of RNA polymerase sigma factors"/>
    <property type="match status" value="1"/>
</dbReference>
<sequence length="463" mass="49156">MDPQGAGVARGDRPAVSAPDGGAGPGAGRSQPTDPGRRAVEAVWRIESARIVGALARYTGDFALAEDVAQEALAEALVAWPREGVPRNPSGWLLTVGRRRAIDAFRRRAALDERYATLAHGLGEGAVVAGGTASDPAADAGADLLWDPDQVDDDVLALMFVACHPVLSPEARVALTLRVVGGLSSDEIARAFLVPTATVQARITRAKKTLAAAGVPFGVPPADERRERLGSVLHVLYVIFTEGSTATSGEDWLRPDLAHEALRLARVLAGVVPDEHEAHSLVALLELTAARFPARTTPDGDPVLLADQDRRRWDRSAIRRGRAALARADAVGAPGHGRVPYGLQAAIAECHAVAASVEETDWDRVVLLYEALGRLAPSPVVELNRAVAVAMARGPREGLRIVDELVATDRLPGFHLVPSVRAELLGRLGRVEEARAEYALAVRLCPNARERDLLRRKAAALGA</sequence>
<dbReference type="InterPro" id="IPR036388">
    <property type="entry name" value="WH-like_DNA-bd_sf"/>
</dbReference>
<dbReference type="InterPro" id="IPR013325">
    <property type="entry name" value="RNA_pol_sigma_r2"/>
</dbReference>
<evidence type="ECO:0000256" key="1">
    <source>
        <dbReference type="ARBA" id="ARBA00010641"/>
    </source>
</evidence>
<dbReference type="InterPro" id="IPR014284">
    <property type="entry name" value="RNA_pol_sigma-70_dom"/>
</dbReference>
<dbReference type="GO" id="GO:0016987">
    <property type="term" value="F:sigma factor activity"/>
    <property type="evidence" value="ECO:0007669"/>
    <property type="project" value="UniProtKB-KW"/>
</dbReference>
<accession>A0A6N7ZEA2</accession>
<evidence type="ECO:0000259" key="6">
    <source>
        <dbReference type="Pfam" id="PF04542"/>
    </source>
</evidence>
<dbReference type="InterPro" id="IPR007627">
    <property type="entry name" value="RNA_pol_sigma70_r2"/>
</dbReference>
<evidence type="ECO:0000313" key="10">
    <source>
        <dbReference type="Proteomes" id="UP000440668"/>
    </source>
</evidence>
<comment type="similarity">
    <text evidence="1">Belongs to the sigma-70 factor family. ECF subfamily.</text>
</comment>
<dbReference type="AlphaFoldDB" id="A0A6N7ZEA2"/>